<dbReference type="CDD" id="cd07812">
    <property type="entry name" value="SRPBCC"/>
    <property type="match status" value="1"/>
</dbReference>
<comment type="caution">
    <text evidence="1">The sequence shown here is derived from an EMBL/GenBank/DDBJ whole genome shotgun (WGS) entry which is preliminary data.</text>
</comment>
<evidence type="ECO:0000313" key="2">
    <source>
        <dbReference type="Proteomes" id="UP000271339"/>
    </source>
</evidence>
<dbReference type="Gene3D" id="3.30.530.20">
    <property type="match status" value="1"/>
</dbReference>
<reference evidence="1 2" key="1">
    <citation type="submission" date="2018-10" db="EMBL/GenBank/DDBJ databases">
        <title>Genomic Encyclopedia of Archaeal and Bacterial Type Strains, Phase II (KMG-II): from individual species to whole genera.</title>
        <authorList>
            <person name="Goeker M."/>
        </authorList>
    </citation>
    <scope>NUCLEOTIDE SEQUENCE [LARGE SCALE GENOMIC DNA]</scope>
    <source>
        <strain evidence="1 2">DSM 23424</strain>
    </source>
</reference>
<sequence length="146" mass="17074">MKFKGLIDIDQPREKVVALFKDPKYLGEYQEGFIRKEYINGLKGENGAVSKVFYKHGKGEMELTETIISNNLPESFYASYQHKHMDNTLKSTFTSLSPTKTRYETQGEYTAFRGFIPKMLGLFFPKMFEKQAQKWLNNFKVFAEKQ</sequence>
<evidence type="ECO:0000313" key="1">
    <source>
        <dbReference type="EMBL" id="RMA66301.1"/>
    </source>
</evidence>
<proteinExistence type="predicted"/>
<dbReference type="SUPFAM" id="SSF55961">
    <property type="entry name" value="Bet v1-like"/>
    <property type="match status" value="1"/>
</dbReference>
<keyword evidence="2" id="KW-1185">Reference proteome</keyword>
<dbReference type="Proteomes" id="UP000271339">
    <property type="component" value="Unassembled WGS sequence"/>
</dbReference>
<accession>A0A3L9Z014</accession>
<gene>
    <name evidence="1" type="ORF">BXY75_0722</name>
</gene>
<organism evidence="1 2">
    <name type="scientific">Ulvibacter antarcticus</name>
    <dbReference type="NCBI Taxonomy" id="442714"/>
    <lineage>
        <taxon>Bacteria</taxon>
        <taxon>Pseudomonadati</taxon>
        <taxon>Bacteroidota</taxon>
        <taxon>Flavobacteriia</taxon>
        <taxon>Flavobacteriales</taxon>
        <taxon>Flavobacteriaceae</taxon>
        <taxon>Ulvibacter</taxon>
    </lineage>
</organism>
<name>A0A3L9Z014_9FLAO</name>
<dbReference type="InterPro" id="IPR023393">
    <property type="entry name" value="START-like_dom_sf"/>
</dbReference>
<dbReference type="OrthoDB" id="411301at2"/>
<dbReference type="RefSeq" id="WP_121906302.1">
    <property type="nucleotide sequence ID" value="NZ_REFC01000011.1"/>
</dbReference>
<evidence type="ECO:0008006" key="3">
    <source>
        <dbReference type="Google" id="ProtNLM"/>
    </source>
</evidence>
<protein>
    <recommendedName>
        <fullName evidence="3">Polyketide cyclase/dehydrase/lipid transport protein</fullName>
    </recommendedName>
</protein>
<dbReference type="EMBL" id="REFC01000011">
    <property type="protein sequence ID" value="RMA66301.1"/>
    <property type="molecule type" value="Genomic_DNA"/>
</dbReference>
<dbReference type="AlphaFoldDB" id="A0A3L9Z014"/>